<reference evidence="3" key="1">
    <citation type="journal article" date="2005" name="Nature">
        <title>The map-based sequence of the rice genome.</title>
        <authorList>
            <consortium name="International rice genome sequencing project (IRGSP)"/>
            <person name="Matsumoto T."/>
            <person name="Wu J."/>
            <person name="Kanamori H."/>
            <person name="Katayose Y."/>
            <person name="Fujisawa M."/>
            <person name="Namiki N."/>
            <person name="Mizuno H."/>
            <person name="Yamamoto K."/>
            <person name="Antonio B.A."/>
            <person name="Baba T."/>
            <person name="Sakata K."/>
            <person name="Nagamura Y."/>
            <person name="Aoki H."/>
            <person name="Arikawa K."/>
            <person name="Arita K."/>
            <person name="Bito T."/>
            <person name="Chiden Y."/>
            <person name="Fujitsuka N."/>
            <person name="Fukunaka R."/>
            <person name="Hamada M."/>
            <person name="Harada C."/>
            <person name="Hayashi A."/>
            <person name="Hijishita S."/>
            <person name="Honda M."/>
            <person name="Hosokawa S."/>
            <person name="Ichikawa Y."/>
            <person name="Idonuma A."/>
            <person name="Iijima M."/>
            <person name="Ikeda M."/>
            <person name="Ikeno M."/>
            <person name="Ito K."/>
            <person name="Ito S."/>
            <person name="Ito T."/>
            <person name="Ito Y."/>
            <person name="Ito Y."/>
            <person name="Iwabuchi A."/>
            <person name="Kamiya K."/>
            <person name="Karasawa W."/>
            <person name="Kurita K."/>
            <person name="Katagiri S."/>
            <person name="Kikuta A."/>
            <person name="Kobayashi H."/>
            <person name="Kobayashi N."/>
            <person name="Machita K."/>
            <person name="Maehara T."/>
            <person name="Masukawa M."/>
            <person name="Mizubayashi T."/>
            <person name="Mukai Y."/>
            <person name="Nagasaki H."/>
            <person name="Nagata Y."/>
            <person name="Naito S."/>
            <person name="Nakashima M."/>
            <person name="Nakama Y."/>
            <person name="Nakamichi Y."/>
            <person name="Nakamura M."/>
            <person name="Meguro A."/>
            <person name="Negishi M."/>
            <person name="Ohta I."/>
            <person name="Ohta T."/>
            <person name="Okamoto M."/>
            <person name="Ono N."/>
            <person name="Saji S."/>
            <person name="Sakaguchi M."/>
            <person name="Sakai K."/>
            <person name="Shibata M."/>
            <person name="Shimokawa T."/>
            <person name="Song J."/>
            <person name="Takazaki Y."/>
            <person name="Terasawa K."/>
            <person name="Tsugane M."/>
            <person name="Tsuji K."/>
            <person name="Ueda S."/>
            <person name="Waki K."/>
            <person name="Yamagata H."/>
            <person name="Yamamoto M."/>
            <person name="Yamamoto S."/>
            <person name="Yamane H."/>
            <person name="Yoshiki S."/>
            <person name="Yoshihara R."/>
            <person name="Yukawa K."/>
            <person name="Zhong H."/>
            <person name="Yano M."/>
            <person name="Yuan Q."/>
            <person name="Ouyang S."/>
            <person name="Liu J."/>
            <person name="Jones K.M."/>
            <person name="Gansberger K."/>
            <person name="Moffat K."/>
            <person name="Hill J."/>
            <person name="Bera J."/>
            <person name="Fadrosh D."/>
            <person name="Jin S."/>
            <person name="Johri S."/>
            <person name="Kim M."/>
            <person name="Overton L."/>
            <person name="Reardon M."/>
            <person name="Tsitrin T."/>
            <person name="Vuong H."/>
            <person name="Weaver B."/>
            <person name="Ciecko A."/>
            <person name="Tallon L."/>
            <person name="Jackson J."/>
            <person name="Pai G."/>
            <person name="Aken S.V."/>
            <person name="Utterback T."/>
            <person name="Reidmuller S."/>
            <person name="Feldblyum T."/>
            <person name="Hsiao J."/>
            <person name="Zismann V."/>
            <person name="Iobst S."/>
            <person name="de Vazeille A.R."/>
            <person name="Buell C.R."/>
            <person name="Ying K."/>
            <person name="Li Y."/>
            <person name="Lu T."/>
            <person name="Huang Y."/>
            <person name="Zhao Q."/>
            <person name="Feng Q."/>
            <person name="Zhang L."/>
            <person name="Zhu J."/>
            <person name="Weng Q."/>
            <person name="Mu J."/>
            <person name="Lu Y."/>
            <person name="Fan D."/>
            <person name="Liu Y."/>
            <person name="Guan J."/>
            <person name="Zhang Y."/>
            <person name="Yu S."/>
            <person name="Liu X."/>
            <person name="Zhang Y."/>
            <person name="Hong G."/>
            <person name="Han B."/>
            <person name="Choisne N."/>
            <person name="Demange N."/>
            <person name="Orjeda G."/>
            <person name="Samain S."/>
            <person name="Cattolico L."/>
            <person name="Pelletier E."/>
            <person name="Couloux A."/>
            <person name="Segurens B."/>
            <person name="Wincker P."/>
            <person name="D'Hont A."/>
            <person name="Scarpelli C."/>
            <person name="Weissenbach J."/>
            <person name="Salanoubat M."/>
            <person name="Quetier F."/>
            <person name="Yu Y."/>
            <person name="Kim H.R."/>
            <person name="Rambo T."/>
            <person name="Currie J."/>
            <person name="Collura K."/>
            <person name="Luo M."/>
            <person name="Yang T."/>
            <person name="Ammiraju J.S.S."/>
            <person name="Engler F."/>
            <person name="Soderlund C."/>
            <person name="Wing R.A."/>
            <person name="Palmer L.E."/>
            <person name="de la Bastide M."/>
            <person name="Spiegel L."/>
            <person name="Nascimento L."/>
            <person name="Zutavern T."/>
            <person name="O'Shaughnessy A."/>
            <person name="Dike S."/>
            <person name="Dedhia N."/>
            <person name="Preston R."/>
            <person name="Balija V."/>
            <person name="McCombie W.R."/>
            <person name="Chow T."/>
            <person name="Chen H."/>
            <person name="Chung M."/>
            <person name="Chen C."/>
            <person name="Shaw J."/>
            <person name="Wu H."/>
            <person name="Hsiao K."/>
            <person name="Chao Y."/>
            <person name="Chu M."/>
            <person name="Cheng C."/>
            <person name="Hour A."/>
            <person name="Lee P."/>
            <person name="Lin S."/>
            <person name="Lin Y."/>
            <person name="Liou J."/>
            <person name="Liu S."/>
            <person name="Hsing Y."/>
            <person name="Raghuvanshi S."/>
            <person name="Mohanty A."/>
            <person name="Bharti A.K."/>
            <person name="Gaur A."/>
            <person name="Gupta V."/>
            <person name="Kumar D."/>
            <person name="Ravi V."/>
            <person name="Vij S."/>
            <person name="Kapur A."/>
            <person name="Khurana P."/>
            <person name="Khurana P."/>
            <person name="Khurana J.P."/>
            <person name="Tyagi A.K."/>
            <person name="Gaikwad K."/>
            <person name="Singh A."/>
            <person name="Dalal V."/>
            <person name="Srivastava S."/>
            <person name="Dixit A."/>
            <person name="Pal A.K."/>
            <person name="Ghazi I.A."/>
            <person name="Yadav M."/>
            <person name="Pandit A."/>
            <person name="Bhargava A."/>
            <person name="Sureshbabu K."/>
            <person name="Batra K."/>
            <person name="Sharma T.R."/>
            <person name="Mohapatra T."/>
            <person name="Singh N.K."/>
            <person name="Messing J."/>
            <person name="Nelson A.B."/>
            <person name="Fuks G."/>
            <person name="Kavchok S."/>
            <person name="Keizer G."/>
            <person name="Linton E."/>
            <person name="Llaca V."/>
            <person name="Song R."/>
            <person name="Tanyolac B."/>
            <person name="Young S."/>
            <person name="Ho-Il K."/>
            <person name="Hahn J.H."/>
            <person name="Sangsakoo G."/>
            <person name="Vanavichit A."/>
            <person name="de Mattos Luiz.A.T."/>
            <person name="Zimmer P.D."/>
            <person name="Malone G."/>
            <person name="Dellagostin O."/>
            <person name="de Oliveira A.C."/>
            <person name="Bevan M."/>
            <person name="Bancroft I."/>
            <person name="Minx P."/>
            <person name="Cordum H."/>
            <person name="Wilson R."/>
            <person name="Cheng Z."/>
            <person name="Jin W."/>
            <person name="Jiang J."/>
            <person name="Leong S.A."/>
            <person name="Iwama H."/>
            <person name="Gojobori T."/>
            <person name="Itoh T."/>
            <person name="Niimura Y."/>
            <person name="Fujii Y."/>
            <person name="Habara T."/>
            <person name="Sakai H."/>
            <person name="Sato Y."/>
            <person name="Wilson G."/>
            <person name="Kumar K."/>
            <person name="McCouch S."/>
            <person name="Juretic N."/>
            <person name="Hoen D."/>
            <person name="Wright S."/>
            <person name="Bruskiewich R."/>
            <person name="Bureau T."/>
            <person name="Miyao A."/>
            <person name="Hirochika H."/>
            <person name="Nishikawa T."/>
            <person name="Kadowaki K."/>
            <person name="Sugiura M."/>
            <person name="Burr B."/>
            <person name="Sasaki T."/>
        </authorList>
    </citation>
    <scope>NUCLEOTIDE SEQUENCE [LARGE SCALE GENOMIC DNA]</scope>
    <source>
        <strain evidence="3">cv. Nipponbare</strain>
    </source>
</reference>
<name>A0A0P0V5F7_ORYSJ</name>
<dbReference type="Gramene" id="Os01t0623750-00">
    <property type="protein sequence ID" value="Os01t0623750-00"/>
    <property type="gene ID" value="Os01g0623750"/>
</dbReference>
<dbReference type="Proteomes" id="UP000059680">
    <property type="component" value="Chromosome 1"/>
</dbReference>
<evidence type="ECO:0000313" key="3">
    <source>
        <dbReference type="Proteomes" id="UP000059680"/>
    </source>
</evidence>
<gene>
    <name evidence="2" type="ordered locus">Os01g0623750</name>
    <name evidence="2" type="ORF">OSNPB_010623750</name>
</gene>
<sequence>MMMGLLTSRMSACSKTTPRTYAPERAARPHVLIRSPFSVPTNAAPLTVTFSTPPSSLSFPRLPMLMPWPGPQLTCSTRRLEVPGPTEMQSSPVWMLAPVMVTADDDCTWMPSVLGLLPGATIRASCTATPSHPSITTWYSSLFTDLTPLITTFPAIKLISTLCAVVCTYCCAVRAAAVAGRLARPQRLTAAVEGAAGHGEAVDVVEHNPLPARAGTAGVTGRCDQRAVDLDRHPAAGTRASEGRVADKELAVWHVHGGRLRRPACGGPGGRQCPGRVRPAVRSRVVT</sequence>
<dbReference type="AlphaFoldDB" id="A0A0P0V5F7"/>
<feature type="non-terminal residue" evidence="2">
    <location>
        <position position="287"/>
    </location>
</feature>
<dbReference type="eggNOG" id="ENOG502R4W8">
    <property type="taxonomic scope" value="Eukaryota"/>
</dbReference>
<dbReference type="EMBL" id="AP014957">
    <property type="protein sequence ID" value="BAS73235.1"/>
    <property type="molecule type" value="Genomic_DNA"/>
</dbReference>
<reference evidence="2 3" key="2">
    <citation type="journal article" date="2013" name="Plant Cell Physiol.">
        <title>Rice Annotation Project Database (RAP-DB): an integrative and interactive database for rice genomics.</title>
        <authorList>
            <person name="Sakai H."/>
            <person name="Lee S.S."/>
            <person name="Tanaka T."/>
            <person name="Numa H."/>
            <person name="Kim J."/>
            <person name="Kawahara Y."/>
            <person name="Wakimoto H."/>
            <person name="Yang C.C."/>
            <person name="Iwamoto M."/>
            <person name="Abe T."/>
            <person name="Yamada Y."/>
            <person name="Muto A."/>
            <person name="Inokuchi H."/>
            <person name="Ikemura T."/>
            <person name="Matsumoto T."/>
            <person name="Sasaki T."/>
            <person name="Itoh T."/>
        </authorList>
    </citation>
    <scope>NUCLEOTIDE SEQUENCE [LARGE SCALE GENOMIC DNA]</scope>
    <source>
        <strain evidence="3">cv. Nipponbare</strain>
    </source>
</reference>
<evidence type="ECO:0000313" key="2">
    <source>
        <dbReference type="EMBL" id="BAS73235.1"/>
    </source>
</evidence>
<dbReference type="PaxDb" id="39947-A0A0P0V5F7"/>
<accession>A0A0P0V5F7</accession>
<evidence type="ECO:0000256" key="1">
    <source>
        <dbReference type="SAM" id="MobiDB-lite"/>
    </source>
</evidence>
<reference evidence="2 3" key="3">
    <citation type="journal article" date="2013" name="Rice">
        <title>Improvement of the Oryza sativa Nipponbare reference genome using next generation sequence and optical map data.</title>
        <authorList>
            <person name="Kawahara Y."/>
            <person name="de la Bastide M."/>
            <person name="Hamilton J.P."/>
            <person name="Kanamori H."/>
            <person name="McCombie W.R."/>
            <person name="Ouyang S."/>
            <person name="Schwartz D.C."/>
            <person name="Tanaka T."/>
            <person name="Wu J."/>
            <person name="Zhou S."/>
            <person name="Childs K.L."/>
            <person name="Davidson R.M."/>
            <person name="Lin H."/>
            <person name="Quesada-Ocampo L."/>
            <person name="Vaillancourt B."/>
            <person name="Sakai H."/>
            <person name="Lee S.S."/>
            <person name="Kim J."/>
            <person name="Numa H."/>
            <person name="Itoh T."/>
            <person name="Buell C.R."/>
            <person name="Matsumoto T."/>
        </authorList>
    </citation>
    <scope>NUCLEOTIDE SEQUENCE [LARGE SCALE GENOMIC DNA]</scope>
    <source>
        <strain evidence="3">cv. Nipponbare</strain>
    </source>
</reference>
<protein>
    <submittedName>
        <fullName evidence="2">Os01g0623750 protein</fullName>
    </submittedName>
</protein>
<dbReference type="InParanoid" id="A0A0P0V5F7"/>
<proteinExistence type="predicted"/>
<feature type="region of interest" description="Disordered" evidence="1">
    <location>
        <begin position="266"/>
        <end position="287"/>
    </location>
</feature>
<organism evidence="2 3">
    <name type="scientific">Oryza sativa subsp. japonica</name>
    <name type="common">Rice</name>
    <dbReference type="NCBI Taxonomy" id="39947"/>
    <lineage>
        <taxon>Eukaryota</taxon>
        <taxon>Viridiplantae</taxon>
        <taxon>Streptophyta</taxon>
        <taxon>Embryophyta</taxon>
        <taxon>Tracheophyta</taxon>
        <taxon>Spermatophyta</taxon>
        <taxon>Magnoliopsida</taxon>
        <taxon>Liliopsida</taxon>
        <taxon>Poales</taxon>
        <taxon>Poaceae</taxon>
        <taxon>BOP clade</taxon>
        <taxon>Oryzoideae</taxon>
        <taxon>Oryzeae</taxon>
        <taxon>Oryzinae</taxon>
        <taxon>Oryza</taxon>
        <taxon>Oryza sativa</taxon>
    </lineage>
</organism>
<keyword evidence="3" id="KW-1185">Reference proteome</keyword>